<evidence type="ECO:0000313" key="2">
    <source>
        <dbReference type="EMBL" id="UWP82360.1"/>
    </source>
</evidence>
<dbReference type="Proteomes" id="UP001059617">
    <property type="component" value="Chromosome"/>
</dbReference>
<dbReference type="Gene3D" id="3.40.50.300">
    <property type="entry name" value="P-loop containing nucleotide triphosphate hydrolases"/>
    <property type="match status" value="1"/>
</dbReference>
<dbReference type="InterPro" id="IPR002543">
    <property type="entry name" value="FtsK_dom"/>
</dbReference>
<dbReference type="RefSeq" id="WP_259860132.1">
    <property type="nucleotide sequence ID" value="NZ_BAAAST010000033.1"/>
</dbReference>
<reference evidence="2" key="1">
    <citation type="submission" date="2021-04" db="EMBL/GenBank/DDBJ databases">
        <authorList>
            <person name="Hartkoorn R.C."/>
            <person name="Beaudoing E."/>
            <person name="Hot D."/>
        </authorList>
    </citation>
    <scope>NUCLEOTIDE SEQUENCE</scope>
    <source>
        <strain evidence="2">NRRL B-16292</strain>
    </source>
</reference>
<name>A0ABY5VXL3_9ACTN</name>
<gene>
    <name evidence="2" type="ORF">Dfulv_46180</name>
</gene>
<feature type="domain" description="FtsK" evidence="1">
    <location>
        <begin position="6"/>
        <end position="62"/>
    </location>
</feature>
<dbReference type="InterPro" id="IPR027417">
    <property type="entry name" value="P-loop_NTPase"/>
</dbReference>
<dbReference type="Pfam" id="PF01580">
    <property type="entry name" value="FtsK_SpoIIIE"/>
    <property type="match status" value="1"/>
</dbReference>
<keyword evidence="3" id="KW-1185">Reference proteome</keyword>
<dbReference type="InterPro" id="IPR025662">
    <property type="entry name" value="Sigma_54_int_dom_ATP-bd_1"/>
</dbReference>
<dbReference type="EMBL" id="CP073720">
    <property type="protein sequence ID" value="UWP82360.1"/>
    <property type="molecule type" value="Genomic_DNA"/>
</dbReference>
<accession>A0ABY5VXL3</accession>
<evidence type="ECO:0000313" key="3">
    <source>
        <dbReference type="Proteomes" id="UP001059617"/>
    </source>
</evidence>
<evidence type="ECO:0000259" key="1">
    <source>
        <dbReference type="Pfam" id="PF01580"/>
    </source>
</evidence>
<dbReference type="PROSITE" id="PS00675">
    <property type="entry name" value="SIGMA54_INTERACT_1"/>
    <property type="match status" value="1"/>
</dbReference>
<reference evidence="2" key="2">
    <citation type="submission" date="2022-09" db="EMBL/GenBank/DDBJ databases">
        <title>Biosynthetic gene clusters of Dactylosporangioum fulvum.</title>
        <authorList>
            <person name="Caradec T."/>
        </authorList>
    </citation>
    <scope>NUCLEOTIDE SEQUENCE</scope>
    <source>
        <strain evidence="2">NRRL B-16292</strain>
    </source>
</reference>
<organism evidence="2 3">
    <name type="scientific">Dactylosporangium fulvum</name>
    <dbReference type="NCBI Taxonomy" id="53359"/>
    <lineage>
        <taxon>Bacteria</taxon>
        <taxon>Bacillati</taxon>
        <taxon>Actinomycetota</taxon>
        <taxon>Actinomycetes</taxon>
        <taxon>Micromonosporales</taxon>
        <taxon>Micromonosporaceae</taxon>
        <taxon>Dactylosporangium</taxon>
    </lineage>
</organism>
<proteinExistence type="predicted"/>
<dbReference type="SUPFAM" id="SSF52540">
    <property type="entry name" value="P-loop containing nucleoside triphosphate hydrolases"/>
    <property type="match status" value="1"/>
</dbReference>
<protein>
    <submittedName>
        <fullName evidence="2">FtsK/SpoIIIE domain-containing protein</fullName>
    </submittedName>
</protein>
<sequence>MFLEAEREPHLLLFGDSGSGKSSFLRGLARGITQAYQPGQARIILIDYRRSLLGCAGTDHLIGHATARQVADEMVQQAAALEERLPGPDVTAAQLCDRGCGAVPSCSCWSTTTTWWPPVSTTRCCRWWSCSPRAGTSAFTSHWLATRTAQPARCSIR</sequence>